<evidence type="ECO:0000259" key="1">
    <source>
        <dbReference type="PROSITE" id="PS50925"/>
    </source>
</evidence>
<dbReference type="EMBL" id="HBIV01006614">
    <property type="protein sequence ID" value="CAE0651315.1"/>
    <property type="molecule type" value="Transcribed_RNA"/>
</dbReference>
<dbReference type="AlphaFoldDB" id="A0A7S3YGZ5"/>
<dbReference type="GO" id="GO:0071949">
    <property type="term" value="F:FAD binding"/>
    <property type="evidence" value="ECO:0007669"/>
    <property type="project" value="InterPro"/>
</dbReference>
<accession>A0A7S3YGZ5</accession>
<gene>
    <name evidence="2" type="ORF">LGLO00237_LOCUS4844</name>
</gene>
<reference evidence="2" key="1">
    <citation type="submission" date="2021-01" db="EMBL/GenBank/DDBJ databases">
        <authorList>
            <person name="Corre E."/>
            <person name="Pelletier E."/>
            <person name="Niang G."/>
            <person name="Scheremetjew M."/>
            <person name="Finn R."/>
            <person name="Kale V."/>
            <person name="Holt S."/>
            <person name="Cochrane G."/>
            <person name="Meng A."/>
            <person name="Brown T."/>
            <person name="Cohen L."/>
        </authorList>
    </citation>
    <scope>NUCLEOTIDE SEQUENCE</scope>
    <source>
        <strain evidence="2">CCCM811</strain>
    </source>
</reference>
<dbReference type="Pfam" id="PF04940">
    <property type="entry name" value="BLUF"/>
    <property type="match status" value="1"/>
</dbReference>
<dbReference type="InterPro" id="IPR036046">
    <property type="entry name" value="Acylphosphatase-like_dom_sf"/>
</dbReference>
<proteinExistence type="predicted"/>
<protein>
    <recommendedName>
        <fullName evidence="1">BLUF domain-containing protein</fullName>
    </recommendedName>
</protein>
<dbReference type="InterPro" id="IPR007024">
    <property type="entry name" value="BLUF_domain"/>
</dbReference>
<dbReference type="Gene3D" id="3.30.70.100">
    <property type="match status" value="1"/>
</dbReference>
<dbReference type="SMART" id="SM01034">
    <property type="entry name" value="BLUF"/>
    <property type="match status" value="1"/>
</dbReference>
<dbReference type="GO" id="GO:0009882">
    <property type="term" value="F:blue light photoreceptor activity"/>
    <property type="evidence" value="ECO:0007669"/>
    <property type="project" value="InterPro"/>
</dbReference>
<organism evidence="2">
    <name type="scientific">Lotharella globosa</name>
    <dbReference type="NCBI Taxonomy" id="91324"/>
    <lineage>
        <taxon>Eukaryota</taxon>
        <taxon>Sar</taxon>
        <taxon>Rhizaria</taxon>
        <taxon>Cercozoa</taxon>
        <taxon>Chlorarachniophyceae</taxon>
        <taxon>Lotharella</taxon>
    </lineage>
</organism>
<name>A0A7S3YGZ5_9EUKA</name>
<feature type="domain" description="BLUF" evidence="1">
    <location>
        <begin position="10"/>
        <end position="103"/>
    </location>
</feature>
<dbReference type="SUPFAM" id="SSF54975">
    <property type="entry name" value="Acylphosphatase/BLUF domain-like"/>
    <property type="match status" value="1"/>
</dbReference>
<sequence length="136" mass="15116">MGACSSTEKSTALVRVGYRSTMKPGADIDAIIEAAEKKNKKLGIGGALWYDPETEKVHQMLEGEERAVTKLLDVIIADTRHSAIIMEDMEKVETRQFQEWGGMRLSESPLLKDCGHNRRVATSLTQITTLLSWVVP</sequence>
<evidence type="ECO:0000313" key="2">
    <source>
        <dbReference type="EMBL" id="CAE0651315.1"/>
    </source>
</evidence>
<dbReference type="PROSITE" id="PS50925">
    <property type="entry name" value="BLUF"/>
    <property type="match status" value="1"/>
</dbReference>